<comment type="caution">
    <text evidence="1">The sequence shown here is derived from an EMBL/GenBank/DDBJ whole genome shotgun (WGS) entry which is preliminary data.</text>
</comment>
<keyword evidence="2" id="KW-1185">Reference proteome</keyword>
<dbReference type="RefSeq" id="WP_218029195.1">
    <property type="nucleotide sequence ID" value="NZ_BJYT01000017.1"/>
</dbReference>
<accession>A0A512BGW9</accession>
<protein>
    <recommendedName>
        <fullName evidence="3">Phosphoribosylpyrophosphate synthetase</fullName>
    </recommendedName>
</protein>
<dbReference type="EMBL" id="BJYT01000017">
    <property type="protein sequence ID" value="GEO11209.1"/>
    <property type="molecule type" value="Genomic_DNA"/>
</dbReference>
<dbReference type="Proteomes" id="UP000321513">
    <property type="component" value="Unassembled WGS sequence"/>
</dbReference>
<sequence>MNNKLLVAAGPLPIINKIQLVMYTYDTVTEAIADLNKRGYIDTLNIKTDCLICGDRQITLNPEQFNINEVYRFEGETDPGDETIVYAISSRNGKIKGTLVNGFGTYADTISEELVRKLNIKRA</sequence>
<name>A0A512BGW9_9BACT</name>
<dbReference type="AlphaFoldDB" id="A0A512BGW9"/>
<organism evidence="1 2">
    <name type="scientific">Segetibacter aerophilus</name>
    <dbReference type="NCBI Taxonomy" id="670293"/>
    <lineage>
        <taxon>Bacteria</taxon>
        <taxon>Pseudomonadati</taxon>
        <taxon>Bacteroidota</taxon>
        <taxon>Chitinophagia</taxon>
        <taxon>Chitinophagales</taxon>
        <taxon>Chitinophagaceae</taxon>
        <taxon>Segetibacter</taxon>
    </lineage>
</organism>
<gene>
    <name evidence="1" type="ORF">SAE01_37050</name>
</gene>
<evidence type="ECO:0000313" key="2">
    <source>
        <dbReference type="Proteomes" id="UP000321513"/>
    </source>
</evidence>
<reference evidence="1 2" key="1">
    <citation type="submission" date="2019-07" db="EMBL/GenBank/DDBJ databases">
        <title>Whole genome shotgun sequence of Segetibacter aerophilus NBRC 106135.</title>
        <authorList>
            <person name="Hosoyama A."/>
            <person name="Uohara A."/>
            <person name="Ohji S."/>
            <person name="Ichikawa N."/>
        </authorList>
    </citation>
    <scope>NUCLEOTIDE SEQUENCE [LARGE SCALE GENOMIC DNA]</scope>
    <source>
        <strain evidence="1 2">NBRC 106135</strain>
    </source>
</reference>
<evidence type="ECO:0008006" key="3">
    <source>
        <dbReference type="Google" id="ProtNLM"/>
    </source>
</evidence>
<evidence type="ECO:0000313" key="1">
    <source>
        <dbReference type="EMBL" id="GEO11209.1"/>
    </source>
</evidence>
<proteinExistence type="predicted"/>